<dbReference type="Gene3D" id="1.20.1250.20">
    <property type="entry name" value="MFS general substrate transporter like domains"/>
    <property type="match status" value="1"/>
</dbReference>
<accession>A0A2G8KP65</accession>
<feature type="transmembrane region" description="Helical" evidence="8">
    <location>
        <begin position="458"/>
        <end position="476"/>
    </location>
</feature>
<keyword evidence="3 8" id="KW-0812">Transmembrane</keyword>
<dbReference type="Pfam" id="PF00854">
    <property type="entry name" value="PTR2"/>
    <property type="match status" value="1"/>
</dbReference>
<evidence type="ECO:0000256" key="4">
    <source>
        <dbReference type="ARBA" id="ARBA00022856"/>
    </source>
</evidence>
<evidence type="ECO:0000256" key="2">
    <source>
        <dbReference type="ARBA" id="ARBA00005982"/>
    </source>
</evidence>
<keyword evidence="4" id="KW-0653">Protein transport</keyword>
<dbReference type="GO" id="GO:0016020">
    <property type="term" value="C:membrane"/>
    <property type="evidence" value="ECO:0007669"/>
    <property type="project" value="UniProtKB-SubCell"/>
</dbReference>
<feature type="transmembrane region" description="Helical" evidence="8">
    <location>
        <begin position="254"/>
        <end position="272"/>
    </location>
</feature>
<feature type="region of interest" description="Disordered" evidence="7">
    <location>
        <begin position="630"/>
        <end position="655"/>
    </location>
</feature>
<feature type="region of interest" description="Disordered" evidence="7">
    <location>
        <begin position="1"/>
        <end position="36"/>
    </location>
</feature>
<comment type="subcellular location">
    <subcellularLocation>
        <location evidence="1">Membrane</location>
        <topology evidence="1">Multi-pass membrane protein</topology>
    </subcellularLocation>
</comment>
<proteinExistence type="inferred from homology"/>
<feature type="transmembrane region" description="Helical" evidence="8">
    <location>
        <begin position="180"/>
        <end position="201"/>
    </location>
</feature>
<evidence type="ECO:0000313" key="9">
    <source>
        <dbReference type="EMBL" id="PIK49803.1"/>
    </source>
</evidence>
<evidence type="ECO:0000256" key="8">
    <source>
        <dbReference type="SAM" id="Phobius"/>
    </source>
</evidence>
<evidence type="ECO:0000256" key="7">
    <source>
        <dbReference type="SAM" id="MobiDB-lite"/>
    </source>
</evidence>
<dbReference type="InterPro" id="IPR036259">
    <property type="entry name" value="MFS_trans_sf"/>
</dbReference>
<comment type="caution">
    <text evidence="9">The sequence shown here is derived from an EMBL/GenBank/DDBJ whole genome shotgun (WGS) entry which is preliminary data.</text>
</comment>
<evidence type="ECO:0000256" key="6">
    <source>
        <dbReference type="ARBA" id="ARBA00023136"/>
    </source>
</evidence>
<feature type="transmembrane region" description="Helical" evidence="8">
    <location>
        <begin position="279"/>
        <end position="299"/>
    </location>
</feature>
<evidence type="ECO:0000256" key="1">
    <source>
        <dbReference type="ARBA" id="ARBA00004141"/>
    </source>
</evidence>
<feature type="transmembrane region" description="Helical" evidence="8">
    <location>
        <begin position="416"/>
        <end position="438"/>
    </location>
</feature>
<organism evidence="9 10">
    <name type="scientific">Stichopus japonicus</name>
    <name type="common">Sea cucumber</name>
    <dbReference type="NCBI Taxonomy" id="307972"/>
    <lineage>
        <taxon>Eukaryota</taxon>
        <taxon>Metazoa</taxon>
        <taxon>Echinodermata</taxon>
        <taxon>Eleutherozoa</taxon>
        <taxon>Echinozoa</taxon>
        <taxon>Holothuroidea</taxon>
        <taxon>Aspidochirotacea</taxon>
        <taxon>Aspidochirotida</taxon>
        <taxon>Stichopodidae</taxon>
        <taxon>Apostichopus</taxon>
    </lineage>
</organism>
<keyword evidence="4" id="KW-0813">Transport</keyword>
<evidence type="ECO:0000256" key="3">
    <source>
        <dbReference type="ARBA" id="ARBA00022692"/>
    </source>
</evidence>
<evidence type="ECO:0000256" key="5">
    <source>
        <dbReference type="ARBA" id="ARBA00022989"/>
    </source>
</evidence>
<feature type="transmembrane region" description="Helical" evidence="8">
    <location>
        <begin position="377"/>
        <end position="395"/>
    </location>
</feature>
<feature type="transmembrane region" description="Helical" evidence="8">
    <location>
        <begin position="148"/>
        <end position="168"/>
    </location>
</feature>
<evidence type="ECO:0000313" key="10">
    <source>
        <dbReference type="Proteomes" id="UP000230750"/>
    </source>
</evidence>
<sequence>MSSYDLYQSVSATSKRGPREVETWDNTGVPESQVGPLGQLQDPLNFIEKTLNLRIILLGRLWNMDSESDRSEHTPLVGRKNVDRRHHASTSSGVVTAVEDVSFWKSGRASVVLCILFTELCERLTFYSISANLVLFCTSVLKVESATALTISLAFTGTSFFLPLFGGYIADTIAGRFNTIYGSALLYLVGTALLPAISYEYKQDLEEPAKRAYFAIALFLVAIGTGGIKANVGPFGAQQLEEFGEGAIRSFFNWFYWFINVGSGISFSLVVYIQQNYNFFYGFLIPTVTILLANLLFLLKRREYINHPPEGSALTNIVKITATSTCGRCCCCRCCLGRRERRNSDPVESPNIQSQFDYAKESNGGKYLDSEVESTKSILRLLPIFGTFILYWTVYNQMSSTYFLQGERLRLKYNDFTLPAAILNLFDVIAILILVPFFDRILYPGLQKLGVNFTLLRRIGTGMFLATCSVIIAAVVEIERKRIMEEGHYIAQNLSTETFNASDLSVFVQIPQFAFIGASEVFASVTGLEFAYSQAPVALQGVIMGLFLLTTGLGSYFGSLLVLIVNSISGMYGTQWLPDDPNEGRLEYFFFLLAVLMGINIIIYLVVANSYEYVKPTTYIEFDADDAANYSGEQGHSGRRKQPPRADGGTSESEI</sequence>
<comment type="similarity">
    <text evidence="2">Belongs to the major facilitator superfamily. Proton-dependent oligopeptide transporter (POT/PTR) (TC 2.A.17) family.</text>
</comment>
<feature type="transmembrane region" description="Helical" evidence="8">
    <location>
        <begin position="588"/>
        <end position="607"/>
    </location>
</feature>
<dbReference type="PANTHER" id="PTHR11654">
    <property type="entry name" value="OLIGOPEPTIDE TRANSPORTER-RELATED"/>
    <property type="match status" value="1"/>
</dbReference>
<keyword evidence="10" id="KW-1185">Reference proteome</keyword>
<dbReference type="GO" id="GO:0015833">
    <property type="term" value="P:peptide transport"/>
    <property type="evidence" value="ECO:0007669"/>
    <property type="project" value="UniProtKB-KW"/>
</dbReference>
<feature type="transmembrane region" description="Helical" evidence="8">
    <location>
        <begin position="542"/>
        <end position="568"/>
    </location>
</feature>
<keyword evidence="5 8" id="KW-1133">Transmembrane helix</keyword>
<feature type="transmembrane region" description="Helical" evidence="8">
    <location>
        <begin position="213"/>
        <end position="234"/>
    </location>
</feature>
<dbReference type="OrthoDB" id="8904098at2759"/>
<dbReference type="AlphaFoldDB" id="A0A2G8KP65"/>
<dbReference type="InterPro" id="IPR000109">
    <property type="entry name" value="POT_fam"/>
</dbReference>
<dbReference type="EMBL" id="MRZV01000446">
    <property type="protein sequence ID" value="PIK49803.1"/>
    <property type="molecule type" value="Genomic_DNA"/>
</dbReference>
<reference evidence="9 10" key="1">
    <citation type="journal article" date="2017" name="PLoS Biol.">
        <title>The sea cucumber genome provides insights into morphological evolution and visceral regeneration.</title>
        <authorList>
            <person name="Zhang X."/>
            <person name="Sun L."/>
            <person name="Yuan J."/>
            <person name="Sun Y."/>
            <person name="Gao Y."/>
            <person name="Zhang L."/>
            <person name="Li S."/>
            <person name="Dai H."/>
            <person name="Hamel J.F."/>
            <person name="Liu C."/>
            <person name="Yu Y."/>
            <person name="Liu S."/>
            <person name="Lin W."/>
            <person name="Guo K."/>
            <person name="Jin S."/>
            <person name="Xu P."/>
            <person name="Storey K.B."/>
            <person name="Huan P."/>
            <person name="Zhang T."/>
            <person name="Zhou Y."/>
            <person name="Zhang J."/>
            <person name="Lin C."/>
            <person name="Li X."/>
            <person name="Xing L."/>
            <person name="Huo D."/>
            <person name="Sun M."/>
            <person name="Wang L."/>
            <person name="Mercier A."/>
            <person name="Li F."/>
            <person name="Yang H."/>
            <person name="Xiang J."/>
        </authorList>
    </citation>
    <scope>NUCLEOTIDE SEQUENCE [LARGE SCALE GENOMIC DNA]</scope>
    <source>
        <strain evidence="9">Shaxun</strain>
        <tissue evidence="9">Muscle</tissue>
    </source>
</reference>
<protein>
    <submittedName>
        <fullName evidence="9">Putative solute carrier family 15 member 4-like</fullName>
    </submittedName>
</protein>
<gene>
    <name evidence="9" type="ORF">BSL78_13305</name>
</gene>
<dbReference type="SUPFAM" id="SSF103473">
    <property type="entry name" value="MFS general substrate transporter"/>
    <property type="match status" value="1"/>
</dbReference>
<dbReference type="Proteomes" id="UP000230750">
    <property type="component" value="Unassembled WGS sequence"/>
</dbReference>
<name>A0A2G8KP65_STIJA</name>
<dbReference type="STRING" id="307972.A0A2G8KP65"/>
<dbReference type="GO" id="GO:0022857">
    <property type="term" value="F:transmembrane transporter activity"/>
    <property type="evidence" value="ECO:0007669"/>
    <property type="project" value="InterPro"/>
</dbReference>
<keyword evidence="6 8" id="KW-0472">Membrane</keyword>
<keyword evidence="4" id="KW-0571">Peptide transport</keyword>
<feature type="compositionally biased region" description="Polar residues" evidence="7">
    <location>
        <begin position="1"/>
        <end position="14"/>
    </location>
</feature>